<name>A0A3M7SIY0_BRAPC</name>
<sequence>MVTYGNVLSGCGVLLLLRFLIKSSDLGWTTSGLGTLACSFSSTLSLMFPTFGTTFFTLFLA</sequence>
<feature type="transmembrane region" description="Helical" evidence="1">
    <location>
        <begin position="33"/>
        <end position="60"/>
    </location>
</feature>
<protein>
    <submittedName>
        <fullName evidence="2">Uncharacterized protein</fullName>
    </submittedName>
</protein>
<gene>
    <name evidence="2" type="ORF">BpHYR1_053219</name>
</gene>
<evidence type="ECO:0000313" key="2">
    <source>
        <dbReference type="EMBL" id="RNA35721.1"/>
    </source>
</evidence>
<proteinExistence type="predicted"/>
<evidence type="ECO:0000313" key="3">
    <source>
        <dbReference type="Proteomes" id="UP000276133"/>
    </source>
</evidence>
<keyword evidence="1" id="KW-0472">Membrane</keyword>
<evidence type="ECO:0000256" key="1">
    <source>
        <dbReference type="SAM" id="Phobius"/>
    </source>
</evidence>
<keyword evidence="3" id="KW-1185">Reference proteome</keyword>
<dbReference type="AlphaFoldDB" id="A0A3M7SIY0"/>
<dbReference type="Proteomes" id="UP000276133">
    <property type="component" value="Unassembled WGS sequence"/>
</dbReference>
<keyword evidence="1" id="KW-0812">Transmembrane</keyword>
<keyword evidence="1" id="KW-1133">Transmembrane helix</keyword>
<accession>A0A3M7SIY0</accession>
<reference evidence="2 3" key="1">
    <citation type="journal article" date="2018" name="Sci. Rep.">
        <title>Genomic signatures of local adaptation to the degree of environmental predictability in rotifers.</title>
        <authorList>
            <person name="Franch-Gras L."/>
            <person name="Hahn C."/>
            <person name="Garcia-Roger E.M."/>
            <person name="Carmona M.J."/>
            <person name="Serra M."/>
            <person name="Gomez A."/>
        </authorList>
    </citation>
    <scope>NUCLEOTIDE SEQUENCE [LARGE SCALE GENOMIC DNA]</scope>
    <source>
        <strain evidence="2">HYR1</strain>
    </source>
</reference>
<dbReference type="EMBL" id="REGN01001293">
    <property type="protein sequence ID" value="RNA35721.1"/>
    <property type="molecule type" value="Genomic_DNA"/>
</dbReference>
<organism evidence="2 3">
    <name type="scientific">Brachionus plicatilis</name>
    <name type="common">Marine rotifer</name>
    <name type="synonym">Brachionus muelleri</name>
    <dbReference type="NCBI Taxonomy" id="10195"/>
    <lineage>
        <taxon>Eukaryota</taxon>
        <taxon>Metazoa</taxon>
        <taxon>Spiralia</taxon>
        <taxon>Gnathifera</taxon>
        <taxon>Rotifera</taxon>
        <taxon>Eurotatoria</taxon>
        <taxon>Monogononta</taxon>
        <taxon>Pseudotrocha</taxon>
        <taxon>Ploima</taxon>
        <taxon>Brachionidae</taxon>
        <taxon>Brachionus</taxon>
    </lineage>
</organism>
<comment type="caution">
    <text evidence="2">The sequence shown here is derived from an EMBL/GenBank/DDBJ whole genome shotgun (WGS) entry which is preliminary data.</text>
</comment>